<dbReference type="InterPro" id="IPR036526">
    <property type="entry name" value="C-N_Hydrolase_sf"/>
</dbReference>
<dbReference type="Proteomes" id="UP000248021">
    <property type="component" value="Unassembled WGS sequence"/>
</dbReference>
<reference evidence="3 4" key="1">
    <citation type="submission" date="2018-05" db="EMBL/GenBank/DDBJ databases">
        <title>Genomic Encyclopedia of Type Strains, Phase IV (KMG-IV): sequencing the most valuable type-strain genomes for metagenomic binning, comparative biology and taxonomic classification.</title>
        <authorList>
            <person name="Goeker M."/>
        </authorList>
    </citation>
    <scope>NUCLEOTIDE SEQUENCE [LARGE SCALE GENOMIC DNA]</scope>
    <source>
        <strain evidence="3 4">DSM 6462</strain>
    </source>
</reference>
<name>A0A2V3UDL6_9HYPH</name>
<dbReference type="InterPro" id="IPR050345">
    <property type="entry name" value="Aliph_Amidase/BUP"/>
</dbReference>
<dbReference type="SUPFAM" id="SSF56317">
    <property type="entry name" value="Carbon-nitrogen hydrolase"/>
    <property type="match status" value="1"/>
</dbReference>
<proteinExistence type="predicted"/>
<dbReference type="Gene3D" id="3.60.110.10">
    <property type="entry name" value="Carbon-nitrogen hydrolase"/>
    <property type="match status" value="1"/>
</dbReference>
<protein>
    <submittedName>
        <fullName evidence="3">Putative amidohydrolase</fullName>
    </submittedName>
</protein>
<evidence type="ECO:0000313" key="4">
    <source>
        <dbReference type="Proteomes" id="UP000248021"/>
    </source>
</evidence>
<dbReference type="PANTHER" id="PTHR43674:SF2">
    <property type="entry name" value="BETA-UREIDOPROPIONASE"/>
    <property type="match status" value="1"/>
</dbReference>
<dbReference type="Pfam" id="PF00795">
    <property type="entry name" value="CN_hydrolase"/>
    <property type="match status" value="1"/>
</dbReference>
<dbReference type="PANTHER" id="PTHR43674">
    <property type="entry name" value="NITRILASE C965.09-RELATED"/>
    <property type="match status" value="1"/>
</dbReference>
<keyword evidence="4" id="KW-1185">Reference proteome</keyword>
<dbReference type="PROSITE" id="PS50263">
    <property type="entry name" value="CN_HYDROLASE"/>
    <property type="match status" value="1"/>
</dbReference>
<organism evidence="3 4">
    <name type="scientific">Chelatococcus asaccharovorans</name>
    <dbReference type="NCBI Taxonomy" id="28210"/>
    <lineage>
        <taxon>Bacteria</taxon>
        <taxon>Pseudomonadati</taxon>
        <taxon>Pseudomonadota</taxon>
        <taxon>Alphaproteobacteria</taxon>
        <taxon>Hyphomicrobiales</taxon>
        <taxon>Chelatococcaceae</taxon>
        <taxon>Chelatococcus</taxon>
    </lineage>
</organism>
<dbReference type="EMBL" id="QJJK01000002">
    <property type="protein sequence ID" value="PXW63332.1"/>
    <property type="molecule type" value="Genomic_DNA"/>
</dbReference>
<feature type="domain" description="CN hydrolase" evidence="2">
    <location>
        <begin position="3"/>
        <end position="249"/>
    </location>
</feature>
<evidence type="ECO:0000256" key="1">
    <source>
        <dbReference type="ARBA" id="ARBA00022801"/>
    </source>
</evidence>
<evidence type="ECO:0000313" key="3">
    <source>
        <dbReference type="EMBL" id="PXW63332.1"/>
    </source>
</evidence>
<comment type="caution">
    <text evidence="3">The sequence shown here is derived from an EMBL/GenBank/DDBJ whole genome shotgun (WGS) entry which is preliminary data.</text>
</comment>
<dbReference type="AlphaFoldDB" id="A0A2V3UDL6"/>
<dbReference type="OrthoDB" id="9811121at2"/>
<sequence>MTFPVAVVQFTAMPGRALENRARSLQLIENAAADGARVIVLPELAVSGYTLNPDDLAAAAEPLDGPTLAAWTAAAKRLGVVIAGGFCESDGDRLYNSALLVGPDGLLLHYRKLHLFDGEKLIFTPGDRGLTVATTPFGRIGLCVCYDLRFVEVMRALALQGAELIAVPTAWVRGFDKVDRDGDGLIGQARGAIVQANLNQVYIACASQGGEAGDIAFLGSSLVADPYGRILAGPLAQDTEAAAIAPMDPAIAQAALVRSERVKPREDRRTDVYGVTLGGRML</sequence>
<gene>
    <name evidence="3" type="ORF">C7450_102247</name>
</gene>
<accession>A0A2V3UDL6</accession>
<dbReference type="GO" id="GO:0016811">
    <property type="term" value="F:hydrolase activity, acting on carbon-nitrogen (but not peptide) bonds, in linear amides"/>
    <property type="evidence" value="ECO:0007669"/>
    <property type="project" value="TreeGrafter"/>
</dbReference>
<dbReference type="RefSeq" id="WP_110373480.1">
    <property type="nucleotide sequence ID" value="NZ_JAHBRY010000002.1"/>
</dbReference>
<dbReference type="InterPro" id="IPR003010">
    <property type="entry name" value="C-N_Hydrolase"/>
</dbReference>
<keyword evidence="1 3" id="KW-0378">Hydrolase</keyword>
<evidence type="ECO:0000259" key="2">
    <source>
        <dbReference type="PROSITE" id="PS50263"/>
    </source>
</evidence>